<protein>
    <submittedName>
        <fullName evidence="3">SRPBCC domain-containing protein</fullName>
    </submittedName>
</protein>
<evidence type="ECO:0000256" key="1">
    <source>
        <dbReference type="ARBA" id="ARBA00006817"/>
    </source>
</evidence>
<dbReference type="Pfam" id="PF08327">
    <property type="entry name" value="AHSA1"/>
    <property type="match status" value="1"/>
</dbReference>
<proteinExistence type="inferred from homology"/>
<sequence length="144" mass="16631">METKPLVVERILNAPVSRVWQALTDNEKMKQWYFQLESFEPRVGFEFSFNGKGSKGESYRHNCRITAVEPEKKLSYSWVYDGFSGHSEVTFELFPEGDKTLVRITHTGLETFVQNGPDFAAESFTKGWNHILGISLKEFVEKEN</sequence>
<dbReference type="InterPro" id="IPR023393">
    <property type="entry name" value="START-like_dom_sf"/>
</dbReference>
<comment type="similarity">
    <text evidence="1">Belongs to the AHA1 family.</text>
</comment>
<dbReference type="Gene3D" id="3.30.530.20">
    <property type="match status" value="1"/>
</dbReference>
<dbReference type="CDD" id="cd07814">
    <property type="entry name" value="SRPBCC_CalC_Aha1-like"/>
    <property type="match status" value="1"/>
</dbReference>
<evidence type="ECO:0000313" key="3">
    <source>
        <dbReference type="EMBL" id="MBD1384248.1"/>
    </source>
</evidence>
<keyword evidence="4" id="KW-1185">Reference proteome</keyword>
<gene>
    <name evidence="3" type="ORF">IDJ75_03080</name>
</gene>
<feature type="domain" description="Activator of Hsp90 ATPase homologue 1/2-like C-terminal" evidence="2">
    <location>
        <begin position="13"/>
        <end position="141"/>
    </location>
</feature>
<reference evidence="3 4" key="1">
    <citation type="submission" date="2020-09" db="EMBL/GenBank/DDBJ databases">
        <title>Novel species of Mucilaginibacter isolated from a glacier on the Tibetan Plateau.</title>
        <authorList>
            <person name="Liu Q."/>
            <person name="Xin Y.-H."/>
        </authorList>
    </citation>
    <scope>NUCLEOTIDE SEQUENCE [LARGE SCALE GENOMIC DNA]</scope>
    <source>
        <strain evidence="3 4">CGMCC 1.13878</strain>
    </source>
</reference>
<organism evidence="3 4">
    <name type="scientific">Mucilaginibacter rigui</name>
    <dbReference type="NCBI Taxonomy" id="534635"/>
    <lineage>
        <taxon>Bacteria</taxon>
        <taxon>Pseudomonadati</taxon>
        <taxon>Bacteroidota</taxon>
        <taxon>Sphingobacteriia</taxon>
        <taxon>Sphingobacteriales</taxon>
        <taxon>Sphingobacteriaceae</taxon>
        <taxon>Mucilaginibacter</taxon>
    </lineage>
</organism>
<dbReference type="SUPFAM" id="SSF55961">
    <property type="entry name" value="Bet v1-like"/>
    <property type="match status" value="1"/>
</dbReference>
<evidence type="ECO:0000313" key="4">
    <source>
        <dbReference type="Proteomes" id="UP000618754"/>
    </source>
</evidence>
<dbReference type="RefSeq" id="WP_191174137.1">
    <property type="nucleotide sequence ID" value="NZ_JACWMW010000001.1"/>
</dbReference>
<dbReference type="InterPro" id="IPR013538">
    <property type="entry name" value="ASHA1/2-like_C"/>
</dbReference>
<dbReference type="Proteomes" id="UP000618754">
    <property type="component" value="Unassembled WGS sequence"/>
</dbReference>
<comment type="caution">
    <text evidence="3">The sequence shown here is derived from an EMBL/GenBank/DDBJ whole genome shotgun (WGS) entry which is preliminary data.</text>
</comment>
<name>A0ABR7X0X2_9SPHI</name>
<dbReference type="EMBL" id="JACWMW010000001">
    <property type="protein sequence ID" value="MBD1384248.1"/>
    <property type="molecule type" value="Genomic_DNA"/>
</dbReference>
<accession>A0ABR7X0X2</accession>
<evidence type="ECO:0000259" key="2">
    <source>
        <dbReference type="Pfam" id="PF08327"/>
    </source>
</evidence>